<dbReference type="InterPro" id="IPR009057">
    <property type="entry name" value="Homeodomain-like_sf"/>
</dbReference>
<dbReference type="GO" id="GO:0003713">
    <property type="term" value="F:transcription coactivator activity"/>
    <property type="evidence" value="ECO:0007669"/>
    <property type="project" value="TreeGrafter"/>
</dbReference>
<protein>
    <recommendedName>
        <fullName evidence="6">ZZ-type domain-containing protein</fullName>
    </recommendedName>
</protein>
<evidence type="ECO:0000256" key="2">
    <source>
        <dbReference type="ARBA" id="ARBA00022771"/>
    </source>
</evidence>
<dbReference type="SUPFAM" id="SSF46689">
    <property type="entry name" value="Homeodomain-like"/>
    <property type="match status" value="1"/>
</dbReference>
<evidence type="ECO:0000256" key="1">
    <source>
        <dbReference type="ARBA" id="ARBA00022723"/>
    </source>
</evidence>
<sequence>MKRKKNSKNPKPKIQSDLCNLPSYPGPRRACATCGRDLSSEVYITCIDCQKIDLCLSCFGEGRETPTHLNKHRFILNTPDFQPGFEDGWSLHEELEFIQSFSRSNSFQWDAIARDMRTKDANQCFEHFKNCYICSSTSPDPRGGDSLNRIPAVIRNNIPVLTPKKPDLNSNAAWYGYNMEKKEYEDHPMDFAEQIISEIVMNSDTESEETFLAKMNQIEAYDAAVLEREETNKSLGKHSSYQNYMLLPSQEKIKTMENNNGNAHHNNSHHSNSYQSHSNYIEKEKKGDRKPKIKNHISLIPDRMFGLILSEKPDLVEKAADLIVKEEKLLNETDLTLNEKGIPSGTNLQTLLFQNLLSLKTDTSKKAADWNSSVPVLENTDIVDNFYYTLLTKSEINFIKTNKISANFFIHVKRKLSSYLINDMEITDEIIEEHFPHNKQNVKLVLDFIGNPHSSKK</sequence>
<feature type="domain" description="ZZ-type" evidence="6">
    <location>
        <begin position="26"/>
        <end position="82"/>
    </location>
</feature>
<accession>A0A1J4K8Q7</accession>
<feature type="region of interest" description="Disordered" evidence="5">
    <location>
        <begin position="256"/>
        <end position="277"/>
    </location>
</feature>
<evidence type="ECO:0000256" key="5">
    <source>
        <dbReference type="SAM" id="MobiDB-lite"/>
    </source>
</evidence>
<dbReference type="CDD" id="cd00167">
    <property type="entry name" value="SANT"/>
    <property type="match status" value="1"/>
</dbReference>
<dbReference type="GO" id="GO:0003682">
    <property type="term" value="F:chromatin binding"/>
    <property type="evidence" value="ECO:0007669"/>
    <property type="project" value="TreeGrafter"/>
</dbReference>
<dbReference type="Proteomes" id="UP000179807">
    <property type="component" value="Unassembled WGS sequence"/>
</dbReference>
<dbReference type="InterPro" id="IPR000433">
    <property type="entry name" value="Znf_ZZ"/>
</dbReference>
<dbReference type="AlphaFoldDB" id="A0A1J4K8Q7"/>
<evidence type="ECO:0000259" key="6">
    <source>
        <dbReference type="PROSITE" id="PS50135"/>
    </source>
</evidence>
<dbReference type="RefSeq" id="XP_068358957.1">
    <property type="nucleotide sequence ID" value="XM_068504881.1"/>
</dbReference>
<evidence type="ECO:0000256" key="4">
    <source>
        <dbReference type="PROSITE-ProRule" id="PRU00228"/>
    </source>
</evidence>
<dbReference type="GO" id="GO:0005634">
    <property type="term" value="C:nucleus"/>
    <property type="evidence" value="ECO:0007669"/>
    <property type="project" value="TreeGrafter"/>
</dbReference>
<dbReference type="Pfam" id="PF25299">
    <property type="entry name" value="ZZ_ADA2"/>
    <property type="match status" value="1"/>
</dbReference>
<dbReference type="Gene3D" id="1.10.10.60">
    <property type="entry name" value="Homeodomain-like"/>
    <property type="match status" value="1"/>
</dbReference>
<keyword evidence="1" id="KW-0479">Metal-binding</keyword>
<dbReference type="GO" id="GO:0008270">
    <property type="term" value="F:zinc ion binding"/>
    <property type="evidence" value="ECO:0007669"/>
    <property type="project" value="UniProtKB-KW"/>
</dbReference>
<dbReference type="SUPFAM" id="SSF57850">
    <property type="entry name" value="RING/U-box"/>
    <property type="match status" value="1"/>
</dbReference>
<proteinExistence type="predicted"/>
<feature type="compositionally biased region" description="Low complexity" evidence="5">
    <location>
        <begin position="258"/>
        <end position="277"/>
    </location>
</feature>
<evidence type="ECO:0000313" key="8">
    <source>
        <dbReference type="Proteomes" id="UP000179807"/>
    </source>
</evidence>
<dbReference type="GeneID" id="94839585"/>
<dbReference type="SMART" id="SM00291">
    <property type="entry name" value="ZnF_ZZ"/>
    <property type="match status" value="1"/>
</dbReference>
<gene>
    <name evidence="7" type="ORF">TRFO_26324</name>
</gene>
<dbReference type="OrthoDB" id="270417at2759"/>
<keyword evidence="8" id="KW-1185">Reference proteome</keyword>
<dbReference type="PROSITE" id="PS50135">
    <property type="entry name" value="ZF_ZZ_2"/>
    <property type="match status" value="1"/>
</dbReference>
<dbReference type="InterPro" id="IPR001005">
    <property type="entry name" value="SANT/Myb"/>
</dbReference>
<dbReference type="Gene3D" id="3.30.60.90">
    <property type="match status" value="1"/>
</dbReference>
<dbReference type="SMART" id="SM00717">
    <property type="entry name" value="SANT"/>
    <property type="match status" value="1"/>
</dbReference>
<dbReference type="GO" id="GO:0006338">
    <property type="term" value="P:chromatin remodeling"/>
    <property type="evidence" value="ECO:0007669"/>
    <property type="project" value="TreeGrafter"/>
</dbReference>
<dbReference type="PANTHER" id="PTHR12374:SF20">
    <property type="entry name" value="TRANSCRIPTIONAL ADAPTER 2-ALPHA"/>
    <property type="match status" value="1"/>
</dbReference>
<dbReference type="VEuPathDB" id="TrichDB:TRFO_26324"/>
<organism evidence="7 8">
    <name type="scientific">Tritrichomonas foetus</name>
    <dbReference type="NCBI Taxonomy" id="1144522"/>
    <lineage>
        <taxon>Eukaryota</taxon>
        <taxon>Metamonada</taxon>
        <taxon>Parabasalia</taxon>
        <taxon>Tritrichomonadida</taxon>
        <taxon>Tritrichomonadidae</taxon>
        <taxon>Tritrichomonas</taxon>
    </lineage>
</organism>
<dbReference type="InterPro" id="IPR043145">
    <property type="entry name" value="Znf_ZZ_sf"/>
</dbReference>
<dbReference type="GO" id="GO:0006357">
    <property type="term" value="P:regulation of transcription by RNA polymerase II"/>
    <property type="evidence" value="ECO:0007669"/>
    <property type="project" value="TreeGrafter"/>
</dbReference>
<evidence type="ECO:0000313" key="7">
    <source>
        <dbReference type="EMBL" id="OHT05821.1"/>
    </source>
</evidence>
<name>A0A1J4K8Q7_9EUKA</name>
<comment type="caution">
    <text evidence="7">The sequence shown here is derived from an EMBL/GenBank/DDBJ whole genome shotgun (WGS) entry which is preliminary data.</text>
</comment>
<keyword evidence="2 4" id="KW-0863">Zinc-finger</keyword>
<reference evidence="7" key="1">
    <citation type="submission" date="2016-10" db="EMBL/GenBank/DDBJ databases">
        <authorList>
            <person name="Benchimol M."/>
            <person name="Almeida L.G."/>
            <person name="Vasconcelos A.T."/>
            <person name="Perreira-Neves A."/>
            <person name="Rosa I.A."/>
            <person name="Tasca T."/>
            <person name="Bogo M.R."/>
            <person name="de Souza W."/>
        </authorList>
    </citation>
    <scope>NUCLEOTIDE SEQUENCE [LARGE SCALE GENOMIC DNA]</scope>
    <source>
        <strain evidence="7">K</strain>
    </source>
</reference>
<dbReference type="EMBL" id="MLAK01000745">
    <property type="protein sequence ID" value="OHT05821.1"/>
    <property type="molecule type" value="Genomic_DNA"/>
</dbReference>
<dbReference type="PANTHER" id="PTHR12374">
    <property type="entry name" value="TRANSCRIPTIONAL ADAPTOR 2 ADA2 -RELATED"/>
    <property type="match status" value="1"/>
</dbReference>
<keyword evidence="3" id="KW-0862">Zinc</keyword>
<evidence type="ECO:0000256" key="3">
    <source>
        <dbReference type="ARBA" id="ARBA00022833"/>
    </source>
</evidence>